<dbReference type="InterPro" id="IPR017937">
    <property type="entry name" value="Thioredoxin_CS"/>
</dbReference>
<evidence type="ECO:0000256" key="5">
    <source>
        <dbReference type="ARBA" id="ARBA00023284"/>
    </source>
</evidence>
<protein>
    <submittedName>
        <fullName evidence="8">Thiol:disulfide interchange protein</fullName>
    </submittedName>
</protein>
<dbReference type="InterPro" id="IPR013740">
    <property type="entry name" value="Redoxin"/>
</dbReference>
<sequence length="196" mass="21997">MNQQTRRMLWFILPLVVFLLAIGLFYSRLGKDTQVVTNTAVDKSLPAMNLPALDETTEQATRMITNADLPKQPFLLNVWASWCATCRVEHPFLLQLANAGVPIVGVNYKDDAKDAQAYLAEHQNPFTLNVQDSGDYGIDLGLTGVPESFVIDSRGEVRQHIIGEVNAERYQRQVLPCLTALREQRDERAIIEACQP</sequence>
<dbReference type="CDD" id="cd03010">
    <property type="entry name" value="TlpA_like_DsbE"/>
    <property type="match status" value="1"/>
</dbReference>
<dbReference type="GO" id="GO:0017004">
    <property type="term" value="P:cytochrome complex assembly"/>
    <property type="evidence" value="ECO:0007669"/>
    <property type="project" value="UniProtKB-KW"/>
</dbReference>
<proteinExistence type="inferred from homology"/>
<dbReference type="PANTHER" id="PTHR42852:SF6">
    <property type="entry name" value="THIOL:DISULFIDE INTERCHANGE PROTEIN DSBE"/>
    <property type="match status" value="1"/>
</dbReference>
<dbReference type="GO" id="GO:0015036">
    <property type="term" value="F:disulfide oxidoreductase activity"/>
    <property type="evidence" value="ECO:0007669"/>
    <property type="project" value="InterPro"/>
</dbReference>
<evidence type="ECO:0000313" key="8">
    <source>
        <dbReference type="EMBL" id="OBX72937.1"/>
    </source>
</evidence>
<keyword evidence="4" id="KW-1015">Disulfide bond</keyword>
<keyword evidence="5" id="KW-0676">Redox-active center</keyword>
<dbReference type="EMBL" id="LZMZ01000054">
    <property type="protein sequence ID" value="OBX72937.1"/>
    <property type="molecule type" value="Genomic_DNA"/>
</dbReference>
<name>A0A1B8Q8D3_9GAMM</name>
<dbReference type="InterPro" id="IPR004799">
    <property type="entry name" value="Periplasmic_diS_OxRdtase_DsbE"/>
</dbReference>
<dbReference type="GO" id="GO:0030288">
    <property type="term" value="C:outer membrane-bounded periplasmic space"/>
    <property type="evidence" value="ECO:0007669"/>
    <property type="project" value="InterPro"/>
</dbReference>
<organism evidence="8 9">
    <name type="scientific">Faucicola atlantae</name>
    <dbReference type="NCBI Taxonomy" id="34059"/>
    <lineage>
        <taxon>Bacteria</taxon>
        <taxon>Pseudomonadati</taxon>
        <taxon>Pseudomonadota</taxon>
        <taxon>Gammaproteobacteria</taxon>
        <taxon>Moraxellales</taxon>
        <taxon>Moraxellaceae</taxon>
        <taxon>Faucicola</taxon>
    </lineage>
</organism>
<evidence type="ECO:0000256" key="3">
    <source>
        <dbReference type="ARBA" id="ARBA00022748"/>
    </source>
</evidence>
<dbReference type="Gene3D" id="3.40.30.10">
    <property type="entry name" value="Glutaredoxin"/>
    <property type="match status" value="1"/>
</dbReference>
<feature type="domain" description="Thioredoxin" evidence="7">
    <location>
        <begin position="39"/>
        <end position="180"/>
    </location>
</feature>
<dbReference type="Proteomes" id="UP000092508">
    <property type="component" value="Unassembled WGS sequence"/>
</dbReference>
<dbReference type="STRING" id="34059.A9308_01470"/>
<dbReference type="AlphaFoldDB" id="A0A1B8Q8D3"/>
<reference evidence="8 9" key="1">
    <citation type="submission" date="2016-06" db="EMBL/GenBank/DDBJ databases">
        <title>Draft genome of Moraxella atlantae CCUG 66109.</title>
        <authorList>
            <person name="Salva-Serra F."/>
            <person name="Engstrom-Jakobsson H."/>
            <person name="Thorell K."/>
            <person name="Gonzales-Siles L."/>
            <person name="Karlsson R."/>
            <person name="Boulund F."/>
            <person name="Engstrand L."/>
            <person name="Kristiansson E."/>
            <person name="Moore E."/>
        </authorList>
    </citation>
    <scope>NUCLEOTIDE SEQUENCE [LARGE SCALE GENOMIC DNA]</scope>
    <source>
        <strain evidence="8 9">CCUG 66109</strain>
    </source>
</reference>
<comment type="subcellular location">
    <subcellularLocation>
        <location evidence="1">Cell inner membrane</location>
        <topology evidence="1">Single-pass membrane protein</topology>
        <orientation evidence="1">Periplasmic side</orientation>
    </subcellularLocation>
</comment>
<keyword evidence="6" id="KW-0472">Membrane</keyword>
<evidence type="ECO:0000313" key="9">
    <source>
        <dbReference type="Proteomes" id="UP000092508"/>
    </source>
</evidence>
<feature type="transmembrane region" description="Helical" evidence="6">
    <location>
        <begin position="7"/>
        <end position="26"/>
    </location>
</feature>
<dbReference type="PANTHER" id="PTHR42852">
    <property type="entry name" value="THIOL:DISULFIDE INTERCHANGE PROTEIN DSBE"/>
    <property type="match status" value="1"/>
</dbReference>
<keyword evidence="6" id="KW-1133">Transmembrane helix</keyword>
<comment type="caution">
    <text evidence="8">The sequence shown here is derived from an EMBL/GenBank/DDBJ whole genome shotgun (WGS) entry which is preliminary data.</text>
</comment>
<keyword evidence="3" id="KW-0201">Cytochrome c-type biogenesis</keyword>
<evidence type="ECO:0000256" key="4">
    <source>
        <dbReference type="ARBA" id="ARBA00023157"/>
    </source>
</evidence>
<dbReference type="NCBIfam" id="TIGR00385">
    <property type="entry name" value="dsbE"/>
    <property type="match status" value="1"/>
</dbReference>
<dbReference type="InterPro" id="IPR050553">
    <property type="entry name" value="Thioredoxin_ResA/DsbE_sf"/>
</dbReference>
<evidence type="ECO:0000259" key="7">
    <source>
        <dbReference type="PROSITE" id="PS51352"/>
    </source>
</evidence>
<dbReference type="InterPro" id="IPR036249">
    <property type="entry name" value="Thioredoxin-like_sf"/>
</dbReference>
<dbReference type="PROSITE" id="PS51352">
    <property type="entry name" value="THIOREDOXIN_2"/>
    <property type="match status" value="1"/>
</dbReference>
<evidence type="ECO:0000256" key="6">
    <source>
        <dbReference type="SAM" id="Phobius"/>
    </source>
</evidence>
<dbReference type="Pfam" id="PF08534">
    <property type="entry name" value="Redoxin"/>
    <property type="match status" value="1"/>
</dbReference>
<gene>
    <name evidence="8" type="ORF">A9308_01470</name>
</gene>
<evidence type="ECO:0000256" key="1">
    <source>
        <dbReference type="ARBA" id="ARBA00004383"/>
    </source>
</evidence>
<evidence type="ECO:0000256" key="2">
    <source>
        <dbReference type="ARBA" id="ARBA00007758"/>
    </source>
</evidence>
<dbReference type="OrthoDB" id="9799347at2"/>
<keyword evidence="6" id="KW-0812">Transmembrane</keyword>
<accession>A0A1B8Q8D3</accession>
<dbReference type="RefSeq" id="WP_067239013.1">
    <property type="nucleotide sequence ID" value="NZ_LZMZ01000054.1"/>
</dbReference>
<comment type="similarity">
    <text evidence="2">Belongs to the thioredoxin family. DsbE subfamily.</text>
</comment>
<dbReference type="GO" id="GO:0005886">
    <property type="term" value="C:plasma membrane"/>
    <property type="evidence" value="ECO:0007669"/>
    <property type="project" value="UniProtKB-SubCell"/>
</dbReference>
<dbReference type="SUPFAM" id="SSF52833">
    <property type="entry name" value="Thioredoxin-like"/>
    <property type="match status" value="1"/>
</dbReference>
<dbReference type="PROSITE" id="PS00194">
    <property type="entry name" value="THIOREDOXIN_1"/>
    <property type="match status" value="1"/>
</dbReference>
<dbReference type="InterPro" id="IPR013766">
    <property type="entry name" value="Thioredoxin_domain"/>
</dbReference>